<dbReference type="Proteomes" id="UP000726737">
    <property type="component" value="Unassembled WGS sequence"/>
</dbReference>
<organism evidence="1 2">
    <name type="scientific">Mortierella polycephala</name>
    <dbReference type="NCBI Taxonomy" id="41804"/>
    <lineage>
        <taxon>Eukaryota</taxon>
        <taxon>Fungi</taxon>
        <taxon>Fungi incertae sedis</taxon>
        <taxon>Mucoromycota</taxon>
        <taxon>Mortierellomycotina</taxon>
        <taxon>Mortierellomycetes</taxon>
        <taxon>Mortierellales</taxon>
        <taxon>Mortierellaceae</taxon>
        <taxon>Mortierella</taxon>
    </lineage>
</organism>
<gene>
    <name evidence="1" type="ORF">BG011_005458</name>
</gene>
<proteinExistence type="predicted"/>
<dbReference type="OrthoDB" id="3029887at2759"/>
<dbReference type="EMBL" id="JAAAJA010000379">
    <property type="protein sequence ID" value="KAG0254864.1"/>
    <property type="molecule type" value="Genomic_DNA"/>
</dbReference>
<dbReference type="AlphaFoldDB" id="A0A9P6PYK5"/>
<reference evidence="1" key="1">
    <citation type="journal article" date="2020" name="Fungal Divers.">
        <title>Resolving the Mortierellaceae phylogeny through synthesis of multi-gene phylogenetics and phylogenomics.</title>
        <authorList>
            <person name="Vandepol N."/>
            <person name="Liber J."/>
            <person name="Desiro A."/>
            <person name="Na H."/>
            <person name="Kennedy M."/>
            <person name="Barry K."/>
            <person name="Grigoriev I.V."/>
            <person name="Miller A.N."/>
            <person name="O'Donnell K."/>
            <person name="Stajich J.E."/>
            <person name="Bonito G."/>
        </authorList>
    </citation>
    <scope>NUCLEOTIDE SEQUENCE</scope>
    <source>
        <strain evidence="1">KOD948</strain>
    </source>
</reference>
<evidence type="ECO:0000313" key="1">
    <source>
        <dbReference type="EMBL" id="KAG0254864.1"/>
    </source>
</evidence>
<name>A0A9P6PYK5_9FUNG</name>
<sequence>MTSPRKIHWGLSGFGPRHALYIIHQAMVILAHRDRLKAESINFELHYTVFEKRDTPGVGNAFQIDCDAAVNTPVTKLPEFLGITDDPMFIALKAFADLPDTVYPHLKKYRAAILDDLRKRNPAAADLFTEAFEQNGDIKRNVACMTRGKWGHIQKQSIGQALDFIQTNVPEIKIEIKYLHEVVNVDFTNPKKPSLVVRKVGESDTNTKYLPFDFVSFAHGTSLVSPLKPEVALRAYSLTPNHDTLRDYLRRSDVIDTKNSLKRGKKIVCTGLGLSFYDYATLLLAFLPGIESSQDPVKFIRDNAKDYQNLITVISRSVRPPAPPRTALNPNWRGENAIFFSAQDMHALRLQRNVDWLSIAYEFLEAHIARSLSKVPKEVKTRESIAEYMTSYSDDNNKYLAESGVTETDLLRAGFVAFSLGSGIEVDVDAAEKNLIRRARYTRNGRFGLPMFTASGFEISSKDKYNNNANSDFFKLWDEQILFNYASPVPIQNIIATMFTSGIARHMQGNFDQIDISQEPDKVKFVEMTEDGPVEHQFDALLAPKVMRRDRDPVLCATKGLVKEIIAGVPDYGKGGYFKTKEGTPINAFDAGMGGCGAKVINKEGLLRTAGARWDGLTNNHHAASVFATQHAYHTLALAIAVCRDPSGSPIETVASIYRGILPDARLFNQEVNRFKPVWEDLQERLLFLRLAKNLAKDDAARYLEITDKIFDLGTRQSFLEQQKEDNNPYYEEQHERIMAYNPPTLMQYEERFADYTRPQYKDILEKSFLPGVATRQEETRQQDTMGEQTCIVETIAEETVHVERADDSAFESVNVSNNNDIAFETVHMPSNIEREGDGSAFEIEYDRNYAYIF</sequence>
<protein>
    <submittedName>
        <fullName evidence="1">Uncharacterized protein</fullName>
    </submittedName>
</protein>
<evidence type="ECO:0000313" key="2">
    <source>
        <dbReference type="Proteomes" id="UP000726737"/>
    </source>
</evidence>
<keyword evidence="2" id="KW-1185">Reference proteome</keyword>
<comment type="caution">
    <text evidence="1">The sequence shown here is derived from an EMBL/GenBank/DDBJ whole genome shotgun (WGS) entry which is preliminary data.</text>
</comment>
<accession>A0A9P6PYK5</accession>